<dbReference type="Gene3D" id="1.20.1640.10">
    <property type="entry name" value="Multidrug efflux transporter AcrB transmembrane domain"/>
    <property type="match status" value="2"/>
</dbReference>
<evidence type="ECO:0000256" key="3">
    <source>
        <dbReference type="ARBA" id="ARBA00022475"/>
    </source>
</evidence>
<keyword evidence="6 7" id="KW-0472">Membrane</keyword>
<feature type="transmembrane region" description="Helical" evidence="7">
    <location>
        <begin position="367"/>
        <end position="387"/>
    </location>
</feature>
<dbReference type="Pfam" id="PF03176">
    <property type="entry name" value="MMPL"/>
    <property type="match status" value="2"/>
</dbReference>
<evidence type="ECO:0000256" key="1">
    <source>
        <dbReference type="ARBA" id="ARBA00004651"/>
    </source>
</evidence>
<keyword evidence="4 7" id="KW-0812">Transmembrane</keyword>
<dbReference type="Proteomes" id="UP001551482">
    <property type="component" value="Unassembled WGS sequence"/>
</dbReference>
<feature type="transmembrane region" description="Helical" evidence="7">
    <location>
        <begin position="661"/>
        <end position="684"/>
    </location>
</feature>
<keyword evidence="3" id="KW-1003">Cell membrane</keyword>
<sequence length="712" mass="72930">MFAAIGRFVVRRAWWVVALWVVAGALVVVFAPSLKTTTNQADFLPGSYESVKAQRLQSSAFPVHHGGAVVVFQRADGGFLTDADNATVQRISGDLTAAHIPGIASMTPGPTSPDRLVQVAKVVIPTAGDPGAESSKDAIRGLRGALADAARGTGLTAGVAGPSATSVDEDEADEDAARTVAVATVVIILALLLLVFRSPVAALLPVVVIAGVYPVARGLIASVDDAFDLTAGTITTELLTVVLFGVGTDYTLFLLFRYREALRDGADSDTAVRHAVTRVGEAIASAAGVVVVAFAALTLSSLGLLRSLGPALALAVLVMLLAGLTLIPAIVSLLGPKVFWPSRSAQHRPAEGGAFTRLGQAVARRPARWAAGSALLMALLALGSLGYKPDFDLAGMATPSDAPSQVATRDLEEGFPAGVTAPTEVYLTATGAAAPTPEQLAAYGDALRVPGVVAVEKPRVSGNGRTAEFAVVQADAPSSAAAMDVLSDELRPAARQAAPPGTKALVGGATAVSVDTSSAVDHDYAVVFPVAAACILVILGLLLHSLVAPWLLMLSVALGFGATLGASTIAFRQFADQAGLVFVLPIVMYLFVVALGTDYNILMVSRLREESRAGRAPREATAGAVAASGPAIASAGLILTGTFATLLLGGNVTLVQLGFTLAFGIAVTAFVMAMLLTPALTALVGRRMWWPGHEADTAPDDPAGQAMSHNSR</sequence>
<dbReference type="InterPro" id="IPR004869">
    <property type="entry name" value="MMPL_dom"/>
</dbReference>
<dbReference type="PROSITE" id="PS50156">
    <property type="entry name" value="SSD"/>
    <property type="match status" value="1"/>
</dbReference>
<feature type="transmembrane region" description="Helical" evidence="7">
    <location>
        <begin position="176"/>
        <end position="196"/>
    </location>
</feature>
<feature type="transmembrane region" description="Helical" evidence="7">
    <location>
        <begin position="577"/>
        <end position="601"/>
    </location>
</feature>
<dbReference type="InterPro" id="IPR050545">
    <property type="entry name" value="Mycobact_MmpL"/>
</dbReference>
<feature type="transmembrane region" description="Helical" evidence="7">
    <location>
        <begin position="524"/>
        <end position="543"/>
    </location>
</feature>
<keyword evidence="5 7" id="KW-1133">Transmembrane helix</keyword>
<comment type="subcellular location">
    <subcellularLocation>
        <location evidence="1">Cell membrane</location>
        <topology evidence="1">Multi-pass membrane protein</topology>
    </subcellularLocation>
</comment>
<dbReference type="SUPFAM" id="SSF82866">
    <property type="entry name" value="Multidrug efflux transporter AcrB transmembrane domain"/>
    <property type="match status" value="2"/>
</dbReference>
<keyword evidence="10" id="KW-1185">Reference proteome</keyword>
<accession>A0ABV3DI33</accession>
<feature type="transmembrane region" description="Helical" evidence="7">
    <location>
        <begin position="622"/>
        <end position="649"/>
    </location>
</feature>
<dbReference type="EMBL" id="JBEZFP010000042">
    <property type="protein sequence ID" value="MEU8135404.1"/>
    <property type="molecule type" value="Genomic_DNA"/>
</dbReference>
<feature type="domain" description="SSD" evidence="8">
    <location>
        <begin position="202"/>
        <end position="333"/>
    </location>
</feature>
<evidence type="ECO:0000256" key="7">
    <source>
        <dbReference type="SAM" id="Phobius"/>
    </source>
</evidence>
<dbReference type="PANTHER" id="PTHR33406:SF6">
    <property type="entry name" value="MEMBRANE PROTEIN YDGH-RELATED"/>
    <property type="match status" value="1"/>
</dbReference>
<feature type="transmembrane region" description="Helical" evidence="7">
    <location>
        <begin position="550"/>
        <end position="571"/>
    </location>
</feature>
<dbReference type="RefSeq" id="WP_358355122.1">
    <property type="nucleotide sequence ID" value="NZ_JBEZFP010000042.1"/>
</dbReference>
<comment type="similarity">
    <text evidence="2">Belongs to the resistance-nodulation-cell division (RND) (TC 2.A.6) family. MmpL subfamily.</text>
</comment>
<name>A0ABV3DI33_9ACTN</name>
<dbReference type="PANTHER" id="PTHR33406">
    <property type="entry name" value="MEMBRANE PROTEIN MJ1562-RELATED"/>
    <property type="match status" value="1"/>
</dbReference>
<evidence type="ECO:0000313" key="10">
    <source>
        <dbReference type="Proteomes" id="UP001551482"/>
    </source>
</evidence>
<evidence type="ECO:0000256" key="4">
    <source>
        <dbReference type="ARBA" id="ARBA00022692"/>
    </source>
</evidence>
<feature type="transmembrane region" description="Helical" evidence="7">
    <location>
        <begin position="238"/>
        <end position="258"/>
    </location>
</feature>
<evidence type="ECO:0000256" key="6">
    <source>
        <dbReference type="ARBA" id="ARBA00023136"/>
    </source>
</evidence>
<protein>
    <submittedName>
        <fullName evidence="9">MMPL family transporter</fullName>
    </submittedName>
</protein>
<feature type="transmembrane region" description="Helical" evidence="7">
    <location>
        <begin position="203"/>
        <end position="223"/>
    </location>
</feature>
<evidence type="ECO:0000313" key="9">
    <source>
        <dbReference type="EMBL" id="MEU8135404.1"/>
    </source>
</evidence>
<gene>
    <name evidence="9" type="ORF">AB0C36_18005</name>
</gene>
<comment type="caution">
    <text evidence="9">The sequence shown here is derived from an EMBL/GenBank/DDBJ whole genome shotgun (WGS) entry which is preliminary data.</text>
</comment>
<organism evidence="9 10">
    <name type="scientific">Streptodolium elevatio</name>
    <dbReference type="NCBI Taxonomy" id="3157996"/>
    <lineage>
        <taxon>Bacteria</taxon>
        <taxon>Bacillati</taxon>
        <taxon>Actinomycetota</taxon>
        <taxon>Actinomycetes</taxon>
        <taxon>Kitasatosporales</taxon>
        <taxon>Streptomycetaceae</taxon>
        <taxon>Streptodolium</taxon>
    </lineage>
</organism>
<dbReference type="InterPro" id="IPR000731">
    <property type="entry name" value="SSD"/>
</dbReference>
<evidence type="ECO:0000256" key="2">
    <source>
        <dbReference type="ARBA" id="ARBA00010157"/>
    </source>
</evidence>
<feature type="transmembrane region" description="Helical" evidence="7">
    <location>
        <begin position="311"/>
        <end position="334"/>
    </location>
</feature>
<proteinExistence type="inferred from homology"/>
<evidence type="ECO:0000256" key="5">
    <source>
        <dbReference type="ARBA" id="ARBA00022989"/>
    </source>
</evidence>
<feature type="transmembrane region" description="Helical" evidence="7">
    <location>
        <begin position="12"/>
        <end position="34"/>
    </location>
</feature>
<evidence type="ECO:0000259" key="8">
    <source>
        <dbReference type="PROSITE" id="PS50156"/>
    </source>
</evidence>
<feature type="transmembrane region" description="Helical" evidence="7">
    <location>
        <begin position="279"/>
        <end position="305"/>
    </location>
</feature>
<reference evidence="9 10" key="1">
    <citation type="submission" date="2024-06" db="EMBL/GenBank/DDBJ databases">
        <title>The Natural Products Discovery Center: Release of the First 8490 Sequenced Strains for Exploring Actinobacteria Biosynthetic Diversity.</title>
        <authorList>
            <person name="Kalkreuter E."/>
            <person name="Kautsar S.A."/>
            <person name="Yang D."/>
            <person name="Bader C.D."/>
            <person name="Teijaro C.N."/>
            <person name="Fluegel L."/>
            <person name="Davis C.M."/>
            <person name="Simpson J.R."/>
            <person name="Lauterbach L."/>
            <person name="Steele A.D."/>
            <person name="Gui C."/>
            <person name="Meng S."/>
            <person name="Li G."/>
            <person name="Viehrig K."/>
            <person name="Ye F."/>
            <person name="Su P."/>
            <person name="Kiefer A.F."/>
            <person name="Nichols A."/>
            <person name="Cepeda A.J."/>
            <person name="Yan W."/>
            <person name="Fan B."/>
            <person name="Jiang Y."/>
            <person name="Adhikari A."/>
            <person name="Zheng C.-J."/>
            <person name="Schuster L."/>
            <person name="Cowan T.M."/>
            <person name="Smanski M.J."/>
            <person name="Chevrette M.G."/>
            <person name="De Carvalho L.P.S."/>
            <person name="Shen B."/>
        </authorList>
    </citation>
    <scope>NUCLEOTIDE SEQUENCE [LARGE SCALE GENOMIC DNA]</scope>
    <source>
        <strain evidence="9 10">NPDC048946</strain>
    </source>
</reference>